<protein>
    <submittedName>
        <fullName evidence="1">Uncharacterized protein</fullName>
    </submittedName>
</protein>
<evidence type="ECO:0000313" key="2">
    <source>
        <dbReference type="Proteomes" id="UP000183107"/>
    </source>
</evidence>
<gene>
    <name evidence="1" type="ORF">SAMN05216386_2004</name>
</gene>
<dbReference type="EMBL" id="FOVJ01000003">
    <property type="protein sequence ID" value="SFN83170.1"/>
    <property type="molecule type" value="Genomic_DNA"/>
</dbReference>
<organism evidence="1 2">
    <name type="scientific">Nitrosospira briensis</name>
    <dbReference type="NCBI Taxonomy" id="35799"/>
    <lineage>
        <taxon>Bacteria</taxon>
        <taxon>Pseudomonadati</taxon>
        <taxon>Pseudomonadota</taxon>
        <taxon>Betaproteobacteria</taxon>
        <taxon>Nitrosomonadales</taxon>
        <taxon>Nitrosomonadaceae</taxon>
        <taxon>Nitrosospira</taxon>
    </lineage>
</organism>
<evidence type="ECO:0000313" key="1">
    <source>
        <dbReference type="EMBL" id="SFN83170.1"/>
    </source>
</evidence>
<dbReference type="AlphaFoldDB" id="A0A1I5C7Z1"/>
<proteinExistence type="predicted"/>
<sequence length="51" mass="5572">MRQFNPPAGVTKIFFPGDVSDRCACKGNMAIAMGSTINRIPVLRPHKVLSQ</sequence>
<accession>A0A1I5C7Z1</accession>
<keyword evidence="2" id="KW-1185">Reference proteome</keyword>
<name>A0A1I5C7Z1_9PROT</name>
<reference evidence="2" key="1">
    <citation type="submission" date="2016-10" db="EMBL/GenBank/DDBJ databases">
        <authorList>
            <person name="Varghese N."/>
        </authorList>
    </citation>
    <scope>NUCLEOTIDE SEQUENCE [LARGE SCALE GENOMIC DNA]</scope>
    <source>
        <strain evidence="2">Nsp8</strain>
    </source>
</reference>
<dbReference type="Proteomes" id="UP000183107">
    <property type="component" value="Unassembled WGS sequence"/>
</dbReference>